<dbReference type="Proteomes" id="UP000198802">
    <property type="component" value="Unassembled WGS sequence"/>
</dbReference>
<dbReference type="GO" id="GO:0006506">
    <property type="term" value="P:GPI anchor biosynthetic process"/>
    <property type="evidence" value="ECO:0007669"/>
    <property type="project" value="TreeGrafter"/>
</dbReference>
<dbReference type="SUPFAM" id="SSF53448">
    <property type="entry name" value="Nucleotide-diphospho-sugar transferases"/>
    <property type="match status" value="1"/>
</dbReference>
<dbReference type="GO" id="GO:0016020">
    <property type="term" value="C:membrane"/>
    <property type="evidence" value="ECO:0007669"/>
    <property type="project" value="UniProtKB-SubCell"/>
</dbReference>
<sequence length="425" mass="45595">MTPSTAGPPAVSVIVPTRNEALNVDPLLRRLDAALAGLTCEVIFVDDSDDETPAAIEVARRSCGIPVRVLHRAPQERHGGLGGAVCEGIRMCAAAYVVVMDGDLQHPPETVPELLATAREQRADVVVGSRYVDGGSANGLAGKGRRLISSGSNRVSRLVFPRRLRGVSDVMSGFFLLRVQAFDVDALRPDGYKILLELLVSARKLRVREIAYEFGERQAGASNASLTQGVRFLRRLFALRVPRPARFALIGISGLLPNLATTWLLHHAAGLNYLVAATVGTQVAIVWNFVGCELLVWHGPERVPLRRFLPFLLINNADLVLRLPLLTLLVDGWGLGVGLSMLITLAVAVVARYFVVDRTIYRPRSFDADPRGESPPAQASVPMARTAATSSLLPASVSAPVSAPVCAPTGGVVDLRPQIENPGVE</sequence>
<accession>A0A0S4QLB9</accession>
<organism evidence="11 12">
    <name type="scientific">Parafrankia irregularis</name>
    <dbReference type="NCBI Taxonomy" id="795642"/>
    <lineage>
        <taxon>Bacteria</taxon>
        <taxon>Bacillati</taxon>
        <taxon>Actinomycetota</taxon>
        <taxon>Actinomycetes</taxon>
        <taxon>Frankiales</taxon>
        <taxon>Frankiaceae</taxon>
        <taxon>Parafrankia</taxon>
    </lineage>
</organism>
<dbReference type="GO" id="GO:0006488">
    <property type="term" value="P:dolichol-linked oligosaccharide biosynthetic process"/>
    <property type="evidence" value="ECO:0007669"/>
    <property type="project" value="TreeGrafter"/>
</dbReference>
<dbReference type="EMBL" id="FAOZ01000004">
    <property type="protein sequence ID" value="CUU55334.1"/>
    <property type="molecule type" value="Genomic_DNA"/>
</dbReference>
<evidence type="ECO:0000313" key="11">
    <source>
        <dbReference type="EMBL" id="CUU55334.1"/>
    </source>
</evidence>
<reference evidence="12" key="1">
    <citation type="submission" date="2015-11" db="EMBL/GenBank/DDBJ databases">
        <authorList>
            <person name="Varghese N."/>
        </authorList>
    </citation>
    <scope>NUCLEOTIDE SEQUENCE [LARGE SCALE GENOMIC DNA]</scope>
    <source>
        <strain evidence="12">DSM 45899</strain>
    </source>
</reference>
<dbReference type="PANTHER" id="PTHR43398:SF1">
    <property type="entry name" value="DOLICHOL-PHOSPHATE MANNOSYLTRANSFERASE SUBUNIT 1"/>
    <property type="match status" value="1"/>
</dbReference>
<keyword evidence="5 8" id="KW-0812">Transmembrane</keyword>
<feature type="transmembrane region" description="Helical" evidence="8">
    <location>
        <begin position="333"/>
        <end position="355"/>
    </location>
</feature>
<keyword evidence="12" id="KW-1185">Reference proteome</keyword>
<evidence type="ECO:0000256" key="2">
    <source>
        <dbReference type="ARBA" id="ARBA00006739"/>
    </source>
</evidence>
<proteinExistence type="inferred from homology"/>
<gene>
    <name evidence="11" type="ORF">Ga0074812_104415</name>
</gene>
<dbReference type="InterPro" id="IPR039528">
    <property type="entry name" value="DPM1-like"/>
</dbReference>
<evidence type="ECO:0000259" key="10">
    <source>
        <dbReference type="Pfam" id="PF04138"/>
    </source>
</evidence>
<protein>
    <submittedName>
        <fullName evidence="11">Dolichol-phosphate mannosyltransferase</fullName>
    </submittedName>
</protein>
<dbReference type="InterPro" id="IPR029044">
    <property type="entry name" value="Nucleotide-diphossugar_trans"/>
</dbReference>
<evidence type="ECO:0000256" key="6">
    <source>
        <dbReference type="ARBA" id="ARBA00022989"/>
    </source>
</evidence>
<keyword evidence="7 8" id="KW-0472">Membrane</keyword>
<name>A0A0S4QLB9_9ACTN</name>
<feature type="transmembrane region" description="Helical" evidence="8">
    <location>
        <begin position="308"/>
        <end position="327"/>
    </location>
</feature>
<keyword evidence="4 11" id="KW-0808">Transferase</keyword>
<comment type="similarity">
    <text evidence="2">Belongs to the glycosyltransferase 2 family.</text>
</comment>
<evidence type="ECO:0000256" key="1">
    <source>
        <dbReference type="ARBA" id="ARBA00004141"/>
    </source>
</evidence>
<evidence type="ECO:0000313" key="12">
    <source>
        <dbReference type="Proteomes" id="UP000198802"/>
    </source>
</evidence>
<dbReference type="Pfam" id="PF04138">
    <property type="entry name" value="GtrA_DPMS_TM"/>
    <property type="match status" value="1"/>
</dbReference>
<keyword evidence="6 8" id="KW-1133">Transmembrane helix</keyword>
<feature type="domain" description="GtrA/DPMS transmembrane" evidence="10">
    <location>
        <begin position="246"/>
        <end position="357"/>
    </location>
</feature>
<keyword evidence="3 11" id="KW-0328">Glycosyltransferase</keyword>
<dbReference type="GO" id="GO:0035269">
    <property type="term" value="P:protein O-linked glycosylation via mannose"/>
    <property type="evidence" value="ECO:0007669"/>
    <property type="project" value="TreeGrafter"/>
</dbReference>
<dbReference type="CDD" id="cd06442">
    <property type="entry name" value="DPM1_like"/>
    <property type="match status" value="1"/>
</dbReference>
<evidence type="ECO:0000256" key="8">
    <source>
        <dbReference type="SAM" id="Phobius"/>
    </source>
</evidence>
<comment type="subcellular location">
    <subcellularLocation>
        <location evidence="1">Membrane</location>
        <topology evidence="1">Multi-pass membrane protein</topology>
    </subcellularLocation>
</comment>
<feature type="transmembrane region" description="Helical" evidence="8">
    <location>
        <begin position="271"/>
        <end position="296"/>
    </location>
</feature>
<evidence type="ECO:0000259" key="9">
    <source>
        <dbReference type="Pfam" id="PF00535"/>
    </source>
</evidence>
<dbReference type="GO" id="GO:0004582">
    <property type="term" value="F:dolichyl-phosphate beta-D-mannosyltransferase activity"/>
    <property type="evidence" value="ECO:0007669"/>
    <property type="project" value="InterPro"/>
</dbReference>
<evidence type="ECO:0000256" key="5">
    <source>
        <dbReference type="ARBA" id="ARBA00022692"/>
    </source>
</evidence>
<dbReference type="InterPro" id="IPR007267">
    <property type="entry name" value="GtrA_DPMS_TM"/>
</dbReference>
<evidence type="ECO:0000256" key="7">
    <source>
        <dbReference type="ARBA" id="ARBA00023136"/>
    </source>
</evidence>
<feature type="domain" description="Glycosyltransferase 2-like" evidence="9">
    <location>
        <begin position="12"/>
        <end position="182"/>
    </location>
</feature>
<dbReference type="Pfam" id="PF00535">
    <property type="entry name" value="Glycos_transf_2"/>
    <property type="match status" value="1"/>
</dbReference>
<dbReference type="Gene3D" id="3.90.550.10">
    <property type="entry name" value="Spore Coat Polysaccharide Biosynthesis Protein SpsA, Chain A"/>
    <property type="match status" value="1"/>
</dbReference>
<dbReference type="GO" id="GO:0000271">
    <property type="term" value="P:polysaccharide biosynthetic process"/>
    <property type="evidence" value="ECO:0007669"/>
    <property type="project" value="InterPro"/>
</dbReference>
<evidence type="ECO:0000256" key="4">
    <source>
        <dbReference type="ARBA" id="ARBA00022679"/>
    </source>
</evidence>
<feature type="transmembrane region" description="Helical" evidence="8">
    <location>
        <begin position="244"/>
        <end position="265"/>
    </location>
</feature>
<dbReference type="InterPro" id="IPR001173">
    <property type="entry name" value="Glyco_trans_2-like"/>
</dbReference>
<evidence type="ECO:0000256" key="3">
    <source>
        <dbReference type="ARBA" id="ARBA00022676"/>
    </source>
</evidence>
<dbReference type="PANTHER" id="PTHR43398">
    <property type="entry name" value="DOLICHOL-PHOSPHATE MANNOSYLTRANSFERASE SUBUNIT 1"/>
    <property type="match status" value="1"/>
</dbReference>
<dbReference type="AlphaFoldDB" id="A0A0S4QLB9"/>